<evidence type="ECO:0000313" key="2">
    <source>
        <dbReference type="EMBL" id="GJE57333.1"/>
    </source>
</evidence>
<accession>A0ABQ4TRP8</accession>
<name>A0ABQ4TRP8_9HYPH</name>
<dbReference type="Proteomes" id="UP001055101">
    <property type="component" value="Unassembled WGS sequence"/>
</dbReference>
<sequence>MPRLATFALLLAVPLVVASASIAQDSKRGNADLKKYCSGDAVTFCSGNDPDSKEMDACFKTHRAELSENCRRAITAYEASGGK</sequence>
<dbReference type="RefSeq" id="WP_238232677.1">
    <property type="nucleotide sequence ID" value="NZ_BPRA01000021.1"/>
</dbReference>
<feature type="signal peptide" evidence="1">
    <location>
        <begin position="1"/>
        <end position="23"/>
    </location>
</feature>
<feature type="chain" id="PRO_5046063139" description="3',5'-cyclic-nucleotide phosphodiesterase" evidence="1">
    <location>
        <begin position="24"/>
        <end position="83"/>
    </location>
</feature>
<reference evidence="2" key="2">
    <citation type="submission" date="2021-08" db="EMBL/GenBank/DDBJ databases">
        <authorList>
            <person name="Tani A."/>
            <person name="Ola A."/>
            <person name="Ogura Y."/>
            <person name="Katsura K."/>
            <person name="Hayashi T."/>
        </authorList>
    </citation>
    <scope>NUCLEOTIDE SEQUENCE</scope>
    <source>
        <strain evidence="2">DSM 23674</strain>
    </source>
</reference>
<keyword evidence="3" id="KW-1185">Reference proteome</keyword>
<organism evidence="2 3">
    <name type="scientific">Methylobacterium thuringiense</name>
    <dbReference type="NCBI Taxonomy" id="1003091"/>
    <lineage>
        <taxon>Bacteria</taxon>
        <taxon>Pseudomonadati</taxon>
        <taxon>Pseudomonadota</taxon>
        <taxon>Alphaproteobacteria</taxon>
        <taxon>Hyphomicrobiales</taxon>
        <taxon>Methylobacteriaceae</taxon>
        <taxon>Methylobacterium</taxon>
    </lineage>
</organism>
<evidence type="ECO:0008006" key="4">
    <source>
        <dbReference type="Google" id="ProtNLM"/>
    </source>
</evidence>
<proteinExistence type="predicted"/>
<reference evidence="2" key="1">
    <citation type="journal article" date="2021" name="Front. Microbiol.">
        <title>Comprehensive Comparative Genomics and Phenotyping of Methylobacterium Species.</title>
        <authorList>
            <person name="Alessa O."/>
            <person name="Ogura Y."/>
            <person name="Fujitani Y."/>
            <person name="Takami H."/>
            <person name="Hayashi T."/>
            <person name="Sahin N."/>
            <person name="Tani A."/>
        </authorList>
    </citation>
    <scope>NUCLEOTIDE SEQUENCE</scope>
    <source>
        <strain evidence="2">DSM 23674</strain>
    </source>
</reference>
<gene>
    <name evidence="2" type="ORF">EKPJFOCH_3847</name>
</gene>
<keyword evidence="1" id="KW-0732">Signal</keyword>
<protein>
    <recommendedName>
        <fullName evidence="4">3',5'-cyclic-nucleotide phosphodiesterase</fullName>
    </recommendedName>
</protein>
<comment type="caution">
    <text evidence="2">The sequence shown here is derived from an EMBL/GenBank/DDBJ whole genome shotgun (WGS) entry which is preliminary data.</text>
</comment>
<evidence type="ECO:0000256" key="1">
    <source>
        <dbReference type="SAM" id="SignalP"/>
    </source>
</evidence>
<evidence type="ECO:0000313" key="3">
    <source>
        <dbReference type="Proteomes" id="UP001055101"/>
    </source>
</evidence>
<dbReference type="EMBL" id="BPRA01000021">
    <property type="protein sequence ID" value="GJE57333.1"/>
    <property type="molecule type" value="Genomic_DNA"/>
</dbReference>